<evidence type="ECO:0000259" key="1">
    <source>
        <dbReference type="Pfam" id="PF00850"/>
    </source>
</evidence>
<dbReference type="Pfam" id="PF00850">
    <property type="entry name" value="Hist_deacetyl"/>
    <property type="match status" value="2"/>
</dbReference>
<dbReference type="InterPro" id="IPR037138">
    <property type="entry name" value="His_deacetylse_dom_sf"/>
</dbReference>
<dbReference type="eggNOG" id="arCOG00327">
    <property type="taxonomic scope" value="Archaea"/>
</dbReference>
<dbReference type="STRING" id="387631.Asulf_01712"/>
<dbReference type="Proteomes" id="UP000013307">
    <property type="component" value="Chromosome"/>
</dbReference>
<sequence length="242" mass="27482">MKIVFDERFYDVYTHDPAASPGRLECIVEELRDYEFVEPSPASESDILLVHTPSHLEFVKTMQSVYEISCLSAGSAIRASEIAFEEPAFSLARPPGHHASPNSSWGFCYFNNIAISVRRLIVNSKIEKAVIVDFDLHYGDGTANTFEDDGRVKYYHMPKDDIDGIVEFLEKSEYDIIAVSAGFDKHVDDWGSYLMTEDYREIGKIIREFSERCDGRRYAVLEGGYSTKVLGKNVKAFIRGFE</sequence>
<keyword evidence="3" id="KW-1185">Reference proteome</keyword>
<dbReference type="SUPFAM" id="SSF52768">
    <property type="entry name" value="Arginase/deacetylase"/>
    <property type="match status" value="1"/>
</dbReference>
<dbReference type="GeneID" id="15393347"/>
<dbReference type="KEGG" id="ast:Asulf_01712"/>
<organism evidence="2 3">
    <name type="scientific">Archaeoglobus sulfaticallidus PM70-1</name>
    <dbReference type="NCBI Taxonomy" id="387631"/>
    <lineage>
        <taxon>Archaea</taxon>
        <taxon>Methanobacteriati</taxon>
        <taxon>Methanobacteriota</taxon>
        <taxon>Archaeoglobi</taxon>
        <taxon>Archaeoglobales</taxon>
        <taxon>Archaeoglobaceae</taxon>
        <taxon>Archaeoglobus</taxon>
    </lineage>
</organism>
<dbReference type="PANTHER" id="PTHR10625">
    <property type="entry name" value="HISTONE DEACETYLASE HDAC1-RELATED"/>
    <property type="match status" value="1"/>
</dbReference>
<dbReference type="InterPro" id="IPR023801">
    <property type="entry name" value="His_deacetylse_dom"/>
</dbReference>
<evidence type="ECO:0000313" key="2">
    <source>
        <dbReference type="EMBL" id="AGK61683.1"/>
    </source>
</evidence>
<dbReference type="InterPro" id="IPR000286">
    <property type="entry name" value="HDACs"/>
</dbReference>
<dbReference type="RefSeq" id="WP_015591281.1">
    <property type="nucleotide sequence ID" value="NC_021169.1"/>
</dbReference>
<feature type="domain" description="Histone deacetylase" evidence="1">
    <location>
        <begin position="20"/>
        <end position="156"/>
    </location>
</feature>
<dbReference type="OrthoDB" id="147549at2157"/>
<proteinExistence type="predicted"/>
<dbReference type="AlphaFoldDB" id="N0BF85"/>
<dbReference type="InterPro" id="IPR023696">
    <property type="entry name" value="Ureohydrolase_dom_sf"/>
</dbReference>
<protein>
    <submittedName>
        <fullName evidence="2">Deacetylase</fullName>
    </submittedName>
</protein>
<dbReference type="EMBL" id="CP005290">
    <property type="protein sequence ID" value="AGK61683.1"/>
    <property type="molecule type" value="Genomic_DNA"/>
</dbReference>
<dbReference type="GO" id="GO:0040029">
    <property type="term" value="P:epigenetic regulation of gene expression"/>
    <property type="evidence" value="ECO:0007669"/>
    <property type="project" value="TreeGrafter"/>
</dbReference>
<dbReference type="PANTHER" id="PTHR10625:SF10">
    <property type="entry name" value="HISTONE DEACETYLASE HDAC1"/>
    <property type="match status" value="1"/>
</dbReference>
<name>N0BF85_9EURY</name>
<dbReference type="HOGENOM" id="CLU_007727_8_4_2"/>
<accession>N0BF85</accession>
<feature type="domain" description="Histone deacetylase" evidence="1">
    <location>
        <begin position="167"/>
        <end position="239"/>
    </location>
</feature>
<reference evidence="2 3" key="1">
    <citation type="journal article" date="2013" name="Genome Announc.">
        <title>Complete Genome Sequence of the Thermophilic and Facultatively Chemolithoautotrophic Sulfate Reducer Archaeoglobus sulfaticallidus Strain PM70-1T.</title>
        <authorList>
            <person name="Stokke R."/>
            <person name="Hocking W.P."/>
            <person name="Steinsbu B.O."/>
            <person name="Steen I.H."/>
        </authorList>
    </citation>
    <scope>NUCLEOTIDE SEQUENCE [LARGE SCALE GENOMIC DNA]</scope>
    <source>
        <strain evidence="2">PM70-1</strain>
    </source>
</reference>
<evidence type="ECO:0000313" key="3">
    <source>
        <dbReference type="Proteomes" id="UP000013307"/>
    </source>
</evidence>
<gene>
    <name evidence="2" type="ORF">Asulf_01712</name>
</gene>
<dbReference type="Gene3D" id="3.40.800.20">
    <property type="entry name" value="Histone deacetylase domain"/>
    <property type="match status" value="2"/>
</dbReference>
<dbReference type="GO" id="GO:0004407">
    <property type="term" value="F:histone deacetylase activity"/>
    <property type="evidence" value="ECO:0007669"/>
    <property type="project" value="TreeGrafter"/>
</dbReference>
<dbReference type="PRINTS" id="PR01270">
    <property type="entry name" value="HDASUPER"/>
</dbReference>